<feature type="transmembrane region" description="Helical" evidence="2">
    <location>
        <begin position="791"/>
        <end position="811"/>
    </location>
</feature>
<keyword evidence="2" id="KW-0472">Membrane</keyword>
<dbReference type="Pfam" id="PF00501">
    <property type="entry name" value="AMP-binding"/>
    <property type="match status" value="1"/>
</dbReference>
<dbReference type="SUPFAM" id="SSF47336">
    <property type="entry name" value="ACP-like"/>
    <property type="match status" value="1"/>
</dbReference>
<dbReference type="SUPFAM" id="SSF56801">
    <property type="entry name" value="Acetyl-CoA synthetase-like"/>
    <property type="match status" value="1"/>
</dbReference>
<dbReference type="EMBL" id="UGQM01000001">
    <property type="protein sequence ID" value="STZ42891.1"/>
    <property type="molecule type" value="Genomic_DNA"/>
</dbReference>
<evidence type="ECO:0000313" key="6">
    <source>
        <dbReference type="Proteomes" id="UP000254291"/>
    </source>
</evidence>
<dbReference type="InterPro" id="IPR050237">
    <property type="entry name" value="ATP-dep_AMP-bd_enzyme"/>
</dbReference>
<gene>
    <name evidence="5" type="primary">dhbF_1</name>
    <name evidence="5" type="ORF">NCTC10742_02107</name>
</gene>
<evidence type="ECO:0000313" key="5">
    <source>
        <dbReference type="EMBL" id="STZ42891.1"/>
    </source>
</evidence>
<dbReference type="GO" id="GO:0016874">
    <property type="term" value="F:ligase activity"/>
    <property type="evidence" value="ECO:0007669"/>
    <property type="project" value="UniProtKB-KW"/>
</dbReference>
<dbReference type="InterPro" id="IPR036736">
    <property type="entry name" value="ACP-like_sf"/>
</dbReference>
<feature type="compositionally biased region" description="Basic and acidic residues" evidence="1">
    <location>
        <begin position="848"/>
        <end position="860"/>
    </location>
</feature>
<feature type="region of interest" description="Disordered" evidence="1">
    <location>
        <begin position="822"/>
        <end position="860"/>
    </location>
</feature>
<dbReference type="Gene3D" id="1.10.1200.10">
    <property type="entry name" value="ACP-like"/>
    <property type="match status" value="1"/>
</dbReference>
<keyword evidence="5" id="KW-0436">Ligase</keyword>
<organism evidence="5 6">
    <name type="scientific">Mycolicibacterium gilvum</name>
    <dbReference type="NCBI Taxonomy" id="1804"/>
    <lineage>
        <taxon>Bacteria</taxon>
        <taxon>Bacillati</taxon>
        <taxon>Actinomycetota</taxon>
        <taxon>Actinomycetes</taxon>
        <taxon>Mycobacteriales</taxon>
        <taxon>Mycobacteriaceae</taxon>
        <taxon>Mycolicibacterium</taxon>
    </lineage>
</organism>
<keyword evidence="2" id="KW-1133">Transmembrane helix</keyword>
<feature type="transmembrane region" description="Helical" evidence="2">
    <location>
        <begin position="556"/>
        <end position="576"/>
    </location>
</feature>
<dbReference type="Pfam" id="PF00550">
    <property type="entry name" value="PP-binding"/>
    <property type="match status" value="1"/>
</dbReference>
<evidence type="ECO:0000256" key="2">
    <source>
        <dbReference type="SAM" id="Phobius"/>
    </source>
</evidence>
<feature type="transmembrane region" description="Helical" evidence="2">
    <location>
        <begin position="667"/>
        <end position="687"/>
    </location>
</feature>
<feature type="transmembrane region" description="Helical" evidence="2">
    <location>
        <begin position="636"/>
        <end position="655"/>
    </location>
</feature>
<feature type="domain" description="AMP-dependent synthetase/ligase" evidence="3">
    <location>
        <begin position="109"/>
        <end position="319"/>
    </location>
</feature>
<proteinExistence type="predicted"/>
<accession>A0A378SJU7</accession>
<dbReference type="RefSeq" id="WP_235660370.1">
    <property type="nucleotide sequence ID" value="NZ_JACKST010000030.1"/>
</dbReference>
<dbReference type="Proteomes" id="UP000254291">
    <property type="component" value="Unassembled WGS sequence"/>
</dbReference>
<dbReference type="Gene3D" id="3.40.50.12780">
    <property type="entry name" value="N-terminal domain of ligase-like"/>
    <property type="match status" value="1"/>
</dbReference>
<reference evidence="5 6" key="1">
    <citation type="submission" date="2018-06" db="EMBL/GenBank/DDBJ databases">
        <authorList>
            <consortium name="Pathogen Informatics"/>
            <person name="Doyle S."/>
        </authorList>
    </citation>
    <scope>NUCLEOTIDE SEQUENCE [LARGE SCALE GENOMIC DNA]</scope>
    <source>
        <strain evidence="5 6">NCTC10742</strain>
    </source>
</reference>
<sequence>MTRLADHLRTHGDRIAVMTASAQVSYSELADRVDRFAGGLGTRRQLVLIETRNDLSTLVGYLGVLAGGHVAIPVPAAGDHSHILATYRPDVVVDGSGVHVRSEGAHALHDDLALLLSTSGSTGSPKLVRLSRANLIANATSIAGYLGIDETDRAATTLPMSYCYGLSVVHSHLLVGAALILTERSVADPEFWELFARHRGTSFAGVPYTFELLDRIGFTSMDLPHLRYVTQAGGKMSPERVRRYATAARDRGWQLFVMYGATEATARMAYLPPDLARERPTAIGVPIPGGEFSIEPVEDWPDTSSGELVYRGANVMMGYAHGPGDLVLDAGPDVLRTGDIARRGADGLYEVVGRRSRFVKIYGLRIDLQRLETSLRDAGIPALCTDSGDRLAVVATAEHEPDEVRRTAAGAAGLPPAVVDVACVPELPKLPSGKPDYPAARTLAAAASAPAPHDGDLRGMFADVLHLDRAEVTEDSSFVDLGGNSLTYVMMSLRLERALGRLPTDWQRMSLRELRNLPAPKPRRWKSWGATLETSVSLRAVAILLIVGSHVELFELWGGAHILLGVAGYNFGRFCLTPLPRPTRIRHLRTTIAWIAVPSVLWIAFASLITDDYHASNLLLANKILGPHDSMTAGRLWFVEVLVWTLIALAALFCIPAMDRLERRLPFTLAMCFLGVGLALRYDALGITMGDDAMFSLLAFWFFAAGWAASKATSAWQRAAVTAVLVVGLVGYFDEPSRHLMVLTGLALLIWVPAIRCPAGVAVVAGVIAEASLYIYLTHYQVYPLFGSHELVGVVAAIVVGVSVSAAVTLARQRLGRLGSGGRGGLPVGDEPLLDQGRSEDAVAPDQVRGDDAATARRRR</sequence>
<dbReference type="PANTHER" id="PTHR43767">
    <property type="entry name" value="LONG-CHAIN-FATTY-ACID--COA LIGASE"/>
    <property type="match status" value="1"/>
</dbReference>
<feature type="transmembrane region" description="Helical" evidence="2">
    <location>
        <begin position="588"/>
        <end position="609"/>
    </location>
</feature>
<dbReference type="InterPro" id="IPR009081">
    <property type="entry name" value="PP-bd_ACP"/>
</dbReference>
<feature type="transmembrane region" description="Helical" evidence="2">
    <location>
        <begin position="716"/>
        <end position="733"/>
    </location>
</feature>
<evidence type="ECO:0000259" key="3">
    <source>
        <dbReference type="Pfam" id="PF00501"/>
    </source>
</evidence>
<keyword evidence="2" id="KW-0812">Transmembrane</keyword>
<evidence type="ECO:0000259" key="4">
    <source>
        <dbReference type="Pfam" id="PF00550"/>
    </source>
</evidence>
<evidence type="ECO:0000256" key="1">
    <source>
        <dbReference type="SAM" id="MobiDB-lite"/>
    </source>
</evidence>
<dbReference type="AlphaFoldDB" id="A0A378SJU7"/>
<feature type="domain" description="Carrier" evidence="4">
    <location>
        <begin position="457"/>
        <end position="500"/>
    </location>
</feature>
<dbReference type="PANTHER" id="PTHR43767:SF10">
    <property type="entry name" value="SURFACTIN SYNTHASE SUBUNIT 1"/>
    <property type="match status" value="1"/>
</dbReference>
<name>A0A378SJU7_9MYCO</name>
<dbReference type="InterPro" id="IPR042099">
    <property type="entry name" value="ANL_N_sf"/>
</dbReference>
<protein>
    <submittedName>
        <fullName evidence="5">AMP-dependent synthetase and ligase</fullName>
    </submittedName>
</protein>
<dbReference type="InterPro" id="IPR000873">
    <property type="entry name" value="AMP-dep_synth/lig_dom"/>
</dbReference>